<evidence type="ECO:0000313" key="4">
    <source>
        <dbReference type="Proteomes" id="UP000294829"/>
    </source>
</evidence>
<dbReference type="PANTHER" id="PTHR42208">
    <property type="entry name" value="HEAVY METAL TRANSPORTER-RELATED"/>
    <property type="match status" value="1"/>
</dbReference>
<evidence type="ECO:0000313" key="3">
    <source>
        <dbReference type="EMBL" id="TDK68682.1"/>
    </source>
</evidence>
<comment type="caution">
    <text evidence="3">The sequence shown here is derived from an EMBL/GenBank/DDBJ whole genome shotgun (WGS) entry which is preliminary data.</text>
</comment>
<keyword evidence="1" id="KW-0812">Transmembrane</keyword>
<evidence type="ECO:0000259" key="2">
    <source>
        <dbReference type="Pfam" id="PF13386"/>
    </source>
</evidence>
<accession>A0A4R5W6C6</accession>
<dbReference type="RefSeq" id="WP_133325561.1">
    <property type="nucleotide sequence ID" value="NZ_SMYL01000001.1"/>
</dbReference>
<keyword evidence="1" id="KW-1133">Transmembrane helix</keyword>
<feature type="domain" description="Urease accessory protein UreH-like transmembrane" evidence="2">
    <location>
        <begin position="9"/>
        <end position="235"/>
    </location>
</feature>
<feature type="transmembrane region" description="Helical" evidence="1">
    <location>
        <begin position="104"/>
        <end position="124"/>
    </location>
</feature>
<gene>
    <name evidence="3" type="ORF">E2I14_03870</name>
</gene>
<dbReference type="AlphaFoldDB" id="A0A4R5W6C6"/>
<feature type="transmembrane region" description="Helical" evidence="1">
    <location>
        <begin position="75"/>
        <end position="95"/>
    </location>
</feature>
<proteinExistence type="predicted"/>
<reference evidence="3 4" key="1">
    <citation type="submission" date="2019-03" db="EMBL/GenBank/DDBJ databases">
        <title>Sapientia aquatica gen. nov., sp. nov., isolated from a crater lake.</title>
        <authorList>
            <person name="Felfoldi T."/>
            <person name="Szabo A."/>
            <person name="Toth E."/>
            <person name="Schumann P."/>
            <person name="Keki Z."/>
            <person name="Marialigeti K."/>
            <person name="Mathe I."/>
        </authorList>
    </citation>
    <scope>NUCLEOTIDE SEQUENCE [LARGE SCALE GENOMIC DNA]</scope>
    <source>
        <strain evidence="3 4">SA-152</strain>
    </source>
</reference>
<sequence length="252" mass="26440">MLNQSLLLTALLAGVAGGSHCIGMCGGIAAMLSNSSKSKAAIIAGSKIIPIHAQEASTTKSQVWRNIGLLHAGRLLTYALAGALVGALGAAGLLLKPVIPVQSILFFIGNVSLIYLGFKCLGYVPNFVSLGRFGQIFSVRISGRFAAIFSNVRLSRSYFVRGIIWGCLPCGLVYGVLPLALVSGAAWSGAILMLCFGFGALPYLLFTQGLVQRFGAKKPPVWLAVGAALILIGLGLLGLFLPNEHHNAGWWC</sequence>
<feature type="transmembrane region" description="Helical" evidence="1">
    <location>
        <begin position="219"/>
        <end position="241"/>
    </location>
</feature>
<name>A0A4R5W6C6_9BURK</name>
<protein>
    <submittedName>
        <fullName evidence="3">Sulfite exporter TauE/SafE family protein</fullName>
    </submittedName>
</protein>
<evidence type="ECO:0000256" key="1">
    <source>
        <dbReference type="SAM" id="Phobius"/>
    </source>
</evidence>
<feature type="transmembrane region" description="Helical" evidence="1">
    <location>
        <begin position="162"/>
        <end position="181"/>
    </location>
</feature>
<dbReference type="OrthoDB" id="9798690at2"/>
<organism evidence="3 4">
    <name type="scientific">Sapientia aquatica</name>
    <dbReference type="NCBI Taxonomy" id="1549640"/>
    <lineage>
        <taxon>Bacteria</taxon>
        <taxon>Pseudomonadati</taxon>
        <taxon>Pseudomonadota</taxon>
        <taxon>Betaproteobacteria</taxon>
        <taxon>Burkholderiales</taxon>
        <taxon>Oxalobacteraceae</taxon>
        <taxon>Sapientia</taxon>
    </lineage>
</organism>
<dbReference type="Pfam" id="PF13386">
    <property type="entry name" value="DsbD_2"/>
    <property type="match status" value="1"/>
</dbReference>
<keyword evidence="1" id="KW-0472">Membrane</keyword>
<keyword evidence="4" id="KW-1185">Reference proteome</keyword>
<feature type="transmembrane region" description="Helical" evidence="1">
    <location>
        <begin position="187"/>
        <end position="207"/>
    </location>
</feature>
<dbReference type="InterPro" id="IPR039447">
    <property type="entry name" value="UreH-like_TM_dom"/>
</dbReference>
<dbReference type="PANTHER" id="PTHR42208:SF1">
    <property type="entry name" value="HEAVY METAL TRANSPORTER"/>
    <property type="match status" value="1"/>
</dbReference>
<dbReference type="EMBL" id="SMYL01000001">
    <property type="protein sequence ID" value="TDK68682.1"/>
    <property type="molecule type" value="Genomic_DNA"/>
</dbReference>
<dbReference type="Proteomes" id="UP000294829">
    <property type="component" value="Unassembled WGS sequence"/>
</dbReference>